<comment type="caution">
    <text evidence="1">The sequence shown here is derived from an EMBL/GenBank/DDBJ whole genome shotgun (WGS) entry which is preliminary data.</text>
</comment>
<gene>
    <name evidence="1" type="ORF">Ddye_007143</name>
</gene>
<evidence type="ECO:0000313" key="2">
    <source>
        <dbReference type="Proteomes" id="UP001280121"/>
    </source>
</evidence>
<protein>
    <submittedName>
        <fullName evidence="1">Uncharacterized protein</fullName>
    </submittedName>
</protein>
<name>A0AAE0CR70_9ROSI</name>
<organism evidence="1 2">
    <name type="scientific">Dipteronia dyeriana</name>
    <dbReference type="NCBI Taxonomy" id="168575"/>
    <lineage>
        <taxon>Eukaryota</taxon>
        <taxon>Viridiplantae</taxon>
        <taxon>Streptophyta</taxon>
        <taxon>Embryophyta</taxon>
        <taxon>Tracheophyta</taxon>
        <taxon>Spermatophyta</taxon>
        <taxon>Magnoliopsida</taxon>
        <taxon>eudicotyledons</taxon>
        <taxon>Gunneridae</taxon>
        <taxon>Pentapetalae</taxon>
        <taxon>rosids</taxon>
        <taxon>malvids</taxon>
        <taxon>Sapindales</taxon>
        <taxon>Sapindaceae</taxon>
        <taxon>Hippocastanoideae</taxon>
        <taxon>Acereae</taxon>
        <taxon>Dipteronia</taxon>
    </lineage>
</organism>
<reference evidence="1" key="1">
    <citation type="journal article" date="2023" name="Plant J.">
        <title>Genome sequences and population genomics provide insights into the demographic history, inbreeding, and mutation load of two 'living fossil' tree species of Dipteronia.</title>
        <authorList>
            <person name="Feng Y."/>
            <person name="Comes H.P."/>
            <person name="Chen J."/>
            <person name="Zhu S."/>
            <person name="Lu R."/>
            <person name="Zhang X."/>
            <person name="Li P."/>
            <person name="Qiu J."/>
            <person name="Olsen K.M."/>
            <person name="Qiu Y."/>
        </authorList>
    </citation>
    <scope>NUCLEOTIDE SEQUENCE</scope>
    <source>
        <strain evidence="1">KIB01</strain>
    </source>
</reference>
<proteinExistence type="predicted"/>
<dbReference type="EMBL" id="JANJYI010000002">
    <property type="protein sequence ID" value="KAK2660610.1"/>
    <property type="molecule type" value="Genomic_DNA"/>
</dbReference>
<keyword evidence="2" id="KW-1185">Reference proteome</keyword>
<accession>A0AAE0CR70</accession>
<evidence type="ECO:0000313" key="1">
    <source>
        <dbReference type="EMBL" id="KAK2660610.1"/>
    </source>
</evidence>
<dbReference type="AlphaFoldDB" id="A0AAE0CR70"/>
<sequence length="80" mass="9096">MSFGSGSERPTAYDIGHGLFGPRYVLPLKCLNIALQLHCDFFRTILKESKLECQEYGTDSDDEYDGYIAEEAEALVWQRS</sequence>
<dbReference type="Proteomes" id="UP001280121">
    <property type="component" value="Unassembled WGS sequence"/>
</dbReference>